<dbReference type="AlphaFoldDB" id="A0A8B7ZAT2"/>
<dbReference type="PRINTS" id="PR00305">
    <property type="entry name" value="1433ZETA"/>
</dbReference>
<dbReference type="SUPFAM" id="SSF48445">
    <property type="entry name" value="14-3-3 protein"/>
    <property type="match status" value="1"/>
</dbReference>
<proteinExistence type="inferred from homology"/>
<dbReference type="RefSeq" id="XP_022102078.1">
    <property type="nucleotide sequence ID" value="XM_022246386.1"/>
</dbReference>
<evidence type="ECO:0000313" key="5">
    <source>
        <dbReference type="Proteomes" id="UP000694845"/>
    </source>
</evidence>
<dbReference type="InterPro" id="IPR000308">
    <property type="entry name" value="14-3-3"/>
</dbReference>
<dbReference type="RefSeq" id="XP_022102077.1">
    <property type="nucleotide sequence ID" value="XM_022246385.1"/>
</dbReference>
<dbReference type="InterPro" id="IPR023410">
    <property type="entry name" value="14-3-3_domain"/>
</dbReference>
<dbReference type="InterPro" id="IPR036815">
    <property type="entry name" value="14-3-3_dom_sf"/>
</dbReference>
<feature type="domain" description="14-3-3" evidence="4">
    <location>
        <begin position="6"/>
        <end position="246"/>
    </location>
</feature>
<dbReference type="Proteomes" id="UP000694845">
    <property type="component" value="Unplaced"/>
</dbReference>
<dbReference type="OMA" id="WRLISNI"/>
<sequence length="254" mass="29324">MDDTERESLVYTAKLAEQAERYDDMVKAISQVVKKGSVLTGEERNLLSVAYKNVIGARRSAWRTISSEEQKFKDKGDEKKEKLAKEYRVEIEAELSETCQEILTVLDEHLIKKAKENEAKVFYRKMKGDYFRYLAEFCTGDAKRCQADNSLKAYKEAFNDAKELQSTHPIRLGLALNFSVFYYEIMSSPEEACKLAKETFDDALKELDTVDEDNYKDSTLILQLLRDNLTLWTSENETEAEPKVEDIEDTQQES</sequence>
<dbReference type="InterPro" id="IPR023409">
    <property type="entry name" value="14-3-3_CS"/>
</dbReference>
<dbReference type="FunFam" id="1.20.190.20:FF:000001">
    <property type="entry name" value="14-3-3 gamma 1"/>
    <property type="match status" value="1"/>
</dbReference>
<keyword evidence="5" id="KW-1185">Reference proteome</keyword>
<evidence type="ECO:0000259" key="4">
    <source>
        <dbReference type="SMART" id="SM00101"/>
    </source>
</evidence>
<protein>
    <submittedName>
        <fullName evidence="6 7">14-3-3 protein beta/alpha-1-like</fullName>
    </submittedName>
</protein>
<dbReference type="GeneID" id="110985395"/>
<dbReference type="OrthoDB" id="10260625at2759"/>
<evidence type="ECO:0000256" key="1">
    <source>
        <dbReference type="ARBA" id="ARBA00006141"/>
    </source>
</evidence>
<dbReference type="PANTHER" id="PTHR18860">
    <property type="entry name" value="14-3-3 PROTEIN"/>
    <property type="match status" value="1"/>
</dbReference>
<dbReference type="PROSITE" id="PS00797">
    <property type="entry name" value="1433_2"/>
    <property type="match status" value="1"/>
</dbReference>
<dbReference type="Gene3D" id="1.20.190.20">
    <property type="entry name" value="14-3-3 domain"/>
    <property type="match status" value="1"/>
</dbReference>
<feature type="site" description="Interaction with phosphoserine on interacting protein" evidence="2">
    <location>
        <position position="59"/>
    </location>
</feature>
<name>A0A8B7ZAT2_ACAPL</name>
<evidence type="ECO:0000256" key="2">
    <source>
        <dbReference type="PIRSR" id="PIRSR000868-1"/>
    </source>
</evidence>
<evidence type="ECO:0000313" key="7">
    <source>
        <dbReference type="RefSeq" id="XP_022102078.1"/>
    </source>
</evidence>
<dbReference type="Pfam" id="PF00244">
    <property type="entry name" value="14-3-3"/>
    <property type="match status" value="1"/>
</dbReference>
<accession>A0A8B7ZAT2</accession>
<dbReference type="SMART" id="SM00101">
    <property type="entry name" value="14_3_3"/>
    <property type="match status" value="1"/>
</dbReference>
<dbReference type="PIRSF" id="PIRSF000868">
    <property type="entry name" value="14-3-3"/>
    <property type="match status" value="1"/>
</dbReference>
<gene>
    <name evidence="6 7" type="primary">LOC110985395</name>
</gene>
<dbReference type="PROSITE" id="PS00796">
    <property type="entry name" value="1433_1"/>
    <property type="match status" value="1"/>
</dbReference>
<dbReference type="KEGG" id="aplc:110985395"/>
<evidence type="ECO:0000313" key="6">
    <source>
        <dbReference type="RefSeq" id="XP_022102077.1"/>
    </source>
</evidence>
<feature type="site" description="Interaction with phosphoserine on interacting protein" evidence="2">
    <location>
        <position position="132"/>
    </location>
</feature>
<evidence type="ECO:0000256" key="3">
    <source>
        <dbReference type="RuleBase" id="RU003466"/>
    </source>
</evidence>
<comment type="similarity">
    <text evidence="1 3">Belongs to the 14-3-3 family.</text>
</comment>
<organism evidence="5 6">
    <name type="scientific">Acanthaster planci</name>
    <name type="common">Crown-of-thorns starfish</name>
    <dbReference type="NCBI Taxonomy" id="133434"/>
    <lineage>
        <taxon>Eukaryota</taxon>
        <taxon>Metazoa</taxon>
        <taxon>Echinodermata</taxon>
        <taxon>Eleutherozoa</taxon>
        <taxon>Asterozoa</taxon>
        <taxon>Asteroidea</taxon>
        <taxon>Valvatacea</taxon>
        <taxon>Valvatida</taxon>
        <taxon>Acanthasteridae</taxon>
        <taxon>Acanthaster</taxon>
    </lineage>
</organism>
<reference evidence="6 7" key="1">
    <citation type="submission" date="2025-04" db="UniProtKB">
        <authorList>
            <consortium name="RefSeq"/>
        </authorList>
    </citation>
    <scope>IDENTIFICATION</scope>
</reference>
<dbReference type="CDD" id="cd08774">
    <property type="entry name" value="14-3-3"/>
    <property type="match status" value="1"/>
</dbReference>